<dbReference type="Proteomes" id="UP000694846">
    <property type="component" value="Unplaced"/>
</dbReference>
<dbReference type="OrthoDB" id="6625104at2759"/>
<evidence type="ECO:0000313" key="3">
    <source>
        <dbReference type="RefSeq" id="XP_025414292.1"/>
    </source>
</evidence>
<dbReference type="InterPro" id="IPR043502">
    <property type="entry name" value="DNA/RNA_pol_sf"/>
</dbReference>
<dbReference type="PROSITE" id="PS50878">
    <property type="entry name" value="RT_POL"/>
    <property type="match status" value="1"/>
</dbReference>
<feature type="domain" description="Reverse transcriptase" evidence="1">
    <location>
        <begin position="1"/>
        <end position="168"/>
    </location>
</feature>
<dbReference type="Pfam" id="PF00078">
    <property type="entry name" value="RVT_1"/>
    <property type="match status" value="1"/>
</dbReference>
<dbReference type="GeneID" id="112686295"/>
<accession>A0A8B8FU20</accession>
<dbReference type="SUPFAM" id="SSF56672">
    <property type="entry name" value="DNA/RNA polymerases"/>
    <property type="match status" value="1"/>
</dbReference>
<dbReference type="InterPro" id="IPR000477">
    <property type="entry name" value="RT_dom"/>
</dbReference>
<dbReference type="PANTHER" id="PTHR47027">
    <property type="entry name" value="REVERSE TRANSCRIPTASE DOMAIN-CONTAINING PROTEIN"/>
    <property type="match status" value="1"/>
</dbReference>
<dbReference type="AlphaFoldDB" id="A0A8B8FU20"/>
<organism evidence="2 3">
    <name type="scientific">Sipha flava</name>
    <name type="common">yellow sugarcane aphid</name>
    <dbReference type="NCBI Taxonomy" id="143950"/>
    <lineage>
        <taxon>Eukaryota</taxon>
        <taxon>Metazoa</taxon>
        <taxon>Ecdysozoa</taxon>
        <taxon>Arthropoda</taxon>
        <taxon>Hexapoda</taxon>
        <taxon>Insecta</taxon>
        <taxon>Pterygota</taxon>
        <taxon>Neoptera</taxon>
        <taxon>Paraneoptera</taxon>
        <taxon>Hemiptera</taxon>
        <taxon>Sternorrhyncha</taxon>
        <taxon>Aphidomorpha</taxon>
        <taxon>Aphidoidea</taxon>
        <taxon>Aphididae</taxon>
        <taxon>Sipha</taxon>
    </lineage>
</organism>
<name>A0A8B8FU20_9HEMI</name>
<evidence type="ECO:0000313" key="2">
    <source>
        <dbReference type="Proteomes" id="UP000694846"/>
    </source>
</evidence>
<dbReference type="GO" id="GO:0071897">
    <property type="term" value="P:DNA biosynthetic process"/>
    <property type="evidence" value="ECO:0007669"/>
    <property type="project" value="UniProtKB-ARBA"/>
</dbReference>
<dbReference type="PANTHER" id="PTHR47027:SF20">
    <property type="entry name" value="REVERSE TRANSCRIPTASE-LIKE PROTEIN WITH RNA-DIRECTED DNA POLYMERASE DOMAIN"/>
    <property type="match status" value="1"/>
</dbReference>
<evidence type="ECO:0000259" key="1">
    <source>
        <dbReference type="PROSITE" id="PS50878"/>
    </source>
</evidence>
<dbReference type="RefSeq" id="XP_025414292.1">
    <property type="nucleotide sequence ID" value="XM_025558507.1"/>
</dbReference>
<protein>
    <submittedName>
        <fullName evidence="3">Uncharacterized protein LOC112686295</fullName>
    </submittedName>
</protein>
<proteinExistence type="predicted"/>
<reference evidence="3" key="1">
    <citation type="submission" date="2025-08" db="UniProtKB">
        <authorList>
            <consortium name="RefSeq"/>
        </authorList>
    </citation>
    <scope>IDENTIFICATION</scope>
    <source>
        <tissue evidence="3">Whole body</tissue>
    </source>
</reference>
<sequence>MSQGLNLTIEDHTLIDPPIVRHLASYYCFDLMAEKPYRDVVSIQIESKPFLIGALRGEETLFMLVKRQKVVREMNMGQHEGVNLQGHNIRLLPYADDLVLIIESQEELKSLFTRLEKSSAKIGLRVNEEKTKYMVVRKQNTARLGLFLRIDQYNFDRVYQFKYLGIILTEDNQITK</sequence>
<gene>
    <name evidence="3" type="primary">LOC112686295</name>
</gene>
<keyword evidence="2" id="KW-1185">Reference proteome</keyword>